<dbReference type="CDD" id="cd00586">
    <property type="entry name" value="4HBT"/>
    <property type="match status" value="1"/>
</dbReference>
<evidence type="ECO:0000256" key="2">
    <source>
        <dbReference type="ARBA" id="ARBA00022801"/>
    </source>
</evidence>
<accession>A0A0G3WLD3</accession>
<dbReference type="Pfam" id="PF13279">
    <property type="entry name" value="4HBT_2"/>
    <property type="match status" value="1"/>
</dbReference>
<dbReference type="Proteomes" id="UP000035337">
    <property type="component" value="Chromosome"/>
</dbReference>
<dbReference type="Gene3D" id="3.10.129.10">
    <property type="entry name" value="Hotdog Thioesterase"/>
    <property type="match status" value="1"/>
</dbReference>
<name>A0A0G3WLD3_9BACT</name>
<evidence type="ECO:0000256" key="1">
    <source>
        <dbReference type="ARBA" id="ARBA00005953"/>
    </source>
</evidence>
<protein>
    <submittedName>
        <fullName evidence="3">Thioesterase superfamily protein</fullName>
    </submittedName>
</protein>
<gene>
    <name evidence="3" type="ORF">Epro_0940</name>
</gene>
<dbReference type="InterPro" id="IPR029069">
    <property type="entry name" value="HotDog_dom_sf"/>
</dbReference>
<keyword evidence="4" id="KW-1185">Reference proteome</keyword>
<dbReference type="PANTHER" id="PTHR31793">
    <property type="entry name" value="4-HYDROXYBENZOYL-COA THIOESTERASE FAMILY MEMBER"/>
    <property type="match status" value="1"/>
</dbReference>
<dbReference type="AlphaFoldDB" id="A0A0G3WLD3"/>
<organism evidence="3 4">
    <name type="scientific">Endomicrobium proavitum</name>
    <dbReference type="NCBI Taxonomy" id="1408281"/>
    <lineage>
        <taxon>Bacteria</taxon>
        <taxon>Pseudomonadati</taxon>
        <taxon>Elusimicrobiota</taxon>
        <taxon>Endomicrobiia</taxon>
        <taxon>Endomicrobiales</taxon>
        <taxon>Endomicrobiaceae</taxon>
        <taxon>Endomicrobium</taxon>
    </lineage>
</organism>
<keyword evidence="2" id="KW-0378">Hydrolase</keyword>
<comment type="similarity">
    <text evidence="1">Belongs to the 4-hydroxybenzoyl-CoA thioesterase family.</text>
</comment>
<proteinExistence type="inferred from homology"/>
<evidence type="ECO:0000313" key="3">
    <source>
        <dbReference type="EMBL" id="AKL98319.1"/>
    </source>
</evidence>
<dbReference type="SUPFAM" id="SSF54637">
    <property type="entry name" value="Thioesterase/thiol ester dehydrase-isomerase"/>
    <property type="match status" value="1"/>
</dbReference>
<dbReference type="InterPro" id="IPR050563">
    <property type="entry name" value="4-hydroxybenzoyl-CoA_TE"/>
</dbReference>
<dbReference type="RefSeq" id="WP_202812871.1">
    <property type="nucleotide sequence ID" value="NZ_CP009498.1"/>
</dbReference>
<evidence type="ECO:0000313" key="4">
    <source>
        <dbReference type="Proteomes" id="UP000035337"/>
    </source>
</evidence>
<dbReference type="KEGG" id="epo:Epro_0940"/>
<sequence length="153" mass="18346">MIQKSYFKQNPQDPKPLKYTIERQVRFDELDPLNIMWHGNYASFFEEGRVTLGDKYSIGYLDFFNHGINIPLKKFHVDYVLPLEFKQTYKIETLLYWNEAARLDFEFHIYNQKDELMTTGYSIHLMIDNVKGILVAKPAFFEKFCENWKKGQI</sequence>
<reference evidence="3 4" key="1">
    <citation type="submission" date="2014-09" db="EMBL/GenBank/DDBJ databases">
        <title>Complete genome sequence of Endomicrobium proavitum.</title>
        <authorList>
            <person name="Zheng H."/>
        </authorList>
    </citation>
    <scope>NUCLEOTIDE SEQUENCE [LARGE SCALE GENOMIC DNA]</scope>
    <source>
        <strain evidence="3 4">Rsa215</strain>
    </source>
</reference>
<dbReference type="PANTHER" id="PTHR31793:SF27">
    <property type="entry name" value="NOVEL THIOESTERASE SUPERFAMILY DOMAIN AND SAPOSIN A-TYPE DOMAIN CONTAINING PROTEIN (0610012H03RIK)"/>
    <property type="match status" value="1"/>
</dbReference>
<dbReference type="STRING" id="1408281.Epro_0940"/>
<dbReference type="GO" id="GO:0047617">
    <property type="term" value="F:fatty acyl-CoA hydrolase activity"/>
    <property type="evidence" value="ECO:0007669"/>
    <property type="project" value="TreeGrafter"/>
</dbReference>
<dbReference type="EMBL" id="CP009498">
    <property type="protein sequence ID" value="AKL98319.1"/>
    <property type="molecule type" value="Genomic_DNA"/>
</dbReference>